<keyword evidence="1" id="KW-1133">Transmembrane helix</keyword>
<feature type="transmembrane region" description="Helical" evidence="1">
    <location>
        <begin position="12"/>
        <end position="36"/>
    </location>
</feature>
<keyword evidence="1" id="KW-0472">Membrane</keyword>
<evidence type="ECO:0000313" key="3">
    <source>
        <dbReference type="Proteomes" id="UP001154312"/>
    </source>
</evidence>
<dbReference type="RefSeq" id="WP_277443502.1">
    <property type="nucleotide sequence ID" value="NZ_JAKOAV010000011.1"/>
</dbReference>
<dbReference type="Proteomes" id="UP001154312">
    <property type="component" value="Unassembled WGS sequence"/>
</dbReference>
<sequence>MEFLLSIAHTILLFFGLVIIINVMIIAFAFLLGFELLKIIHFTPEQSIITFVMFMIFISVIYFLLTLGIYLIFKVRRKEKIFVRFFEASYLFNFYVWGLITLIGILKPYLINENVFKASDFLSQELTSSVGMIFFIALMNYTFFKNLVIERKVF</sequence>
<evidence type="ECO:0000313" key="2">
    <source>
        <dbReference type="EMBL" id="MDF9408208.1"/>
    </source>
</evidence>
<feature type="transmembrane region" description="Helical" evidence="1">
    <location>
        <begin position="48"/>
        <end position="73"/>
    </location>
</feature>
<dbReference type="AlphaFoldDB" id="A0A9X4H3R8"/>
<comment type="caution">
    <text evidence="2">The sequence shown here is derived from an EMBL/GenBank/DDBJ whole genome shotgun (WGS) entry which is preliminary data.</text>
</comment>
<name>A0A9X4H3R8_9FIRM</name>
<proteinExistence type="predicted"/>
<organism evidence="2 3">
    <name type="scientific">Pelotomaculum isophthalicicum JI</name>
    <dbReference type="NCBI Taxonomy" id="947010"/>
    <lineage>
        <taxon>Bacteria</taxon>
        <taxon>Bacillati</taxon>
        <taxon>Bacillota</taxon>
        <taxon>Clostridia</taxon>
        <taxon>Eubacteriales</taxon>
        <taxon>Desulfotomaculaceae</taxon>
        <taxon>Pelotomaculum</taxon>
    </lineage>
</organism>
<feature type="transmembrane region" description="Helical" evidence="1">
    <location>
        <begin position="85"/>
        <end position="106"/>
    </location>
</feature>
<dbReference type="EMBL" id="JAKOAV010000011">
    <property type="protein sequence ID" value="MDF9408208.1"/>
    <property type="molecule type" value="Genomic_DNA"/>
</dbReference>
<protein>
    <submittedName>
        <fullName evidence="2">Uncharacterized protein</fullName>
    </submittedName>
</protein>
<keyword evidence="1" id="KW-0812">Transmembrane</keyword>
<keyword evidence="3" id="KW-1185">Reference proteome</keyword>
<accession>A0A9X4H3R8</accession>
<reference evidence="2" key="1">
    <citation type="submission" date="2022-02" db="EMBL/GenBank/DDBJ databases">
        <authorList>
            <person name="Leng L."/>
        </authorList>
    </citation>
    <scope>NUCLEOTIDE SEQUENCE</scope>
    <source>
        <strain evidence="2">JI</strain>
    </source>
</reference>
<evidence type="ECO:0000256" key="1">
    <source>
        <dbReference type="SAM" id="Phobius"/>
    </source>
</evidence>
<feature type="transmembrane region" description="Helical" evidence="1">
    <location>
        <begin position="126"/>
        <end position="144"/>
    </location>
</feature>
<gene>
    <name evidence="2" type="ORF">L7E55_07520</name>
</gene>